<dbReference type="RefSeq" id="WP_377936511.1">
    <property type="nucleotide sequence ID" value="NZ_JBHUMF010000031.1"/>
</dbReference>
<name>A0ABW5RTD1_9BACI</name>
<dbReference type="EMBL" id="JBHUMF010000031">
    <property type="protein sequence ID" value="MFD2681911.1"/>
    <property type="molecule type" value="Genomic_DNA"/>
</dbReference>
<dbReference type="GO" id="GO:0016874">
    <property type="term" value="F:ligase activity"/>
    <property type="evidence" value="ECO:0007669"/>
    <property type="project" value="UniProtKB-KW"/>
</dbReference>
<dbReference type="PANTHER" id="PTHR40037:SF1">
    <property type="entry name" value="PHOSPHOESTERASE SAOUHSC_00951-RELATED"/>
    <property type="match status" value="1"/>
</dbReference>
<dbReference type="InterPro" id="IPR050580">
    <property type="entry name" value="2H_phosphoesterase_YjcG-like"/>
</dbReference>
<accession>A0ABW5RTD1</accession>
<dbReference type="InterPro" id="IPR009097">
    <property type="entry name" value="Cyclic_Pdiesterase"/>
</dbReference>
<dbReference type="Gene3D" id="3.90.1140.10">
    <property type="entry name" value="Cyclic phosphodiesterase"/>
    <property type="match status" value="1"/>
</dbReference>
<sequence>MKFEYFIGIVPPEEYLEQIEHFQRRWVNHLGVEPHITLKAQGGLTPDKKWIDKVQKVCEKFQPFQVSLDKPMYFGDNILYLSVNSKELHNLHQKIVQEISPSDDLIKKYFELDDFVPHLTLGKEHDGVSISSGLSKQELKDMEKLAEKELTPFPNFQVNFIRIYELNIEKLRYDRYLDIPLSNYSLKTEAFL</sequence>
<dbReference type="Pfam" id="PF13563">
    <property type="entry name" value="2_5_RNA_ligase2"/>
    <property type="match status" value="1"/>
</dbReference>
<dbReference type="Proteomes" id="UP001597506">
    <property type="component" value="Unassembled WGS sequence"/>
</dbReference>
<organism evidence="1 2">
    <name type="scientific">Bacillus seohaeanensis</name>
    <dbReference type="NCBI Taxonomy" id="284580"/>
    <lineage>
        <taxon>Bacteria</taxon>
        <taxon>Bacillati</taxon>
        <taxon>Bacillota</taxon>
        <taxon>Bacilli</taxon>
        <taxon>Bacillales</taxon>
        <taxon>Bacillaceae</taxon>
        <taxon>Bacillus</taxon>
    </lineage>
</organism>
<dbReference type="PANTHER" id="PTHR40037">
    <property type="entry name" value="PHOSPHOESTERASE YJCG-RELATED"/>
    <property type="match status" value="1"/>
</dbReference>
<gene>
    <name evidence="1" type="ORF">ACFSUL_14310</name>
</gene>
<evidence type="ECO:0000313" key="1">
    <source>
        <dbReference type="EMBL" id="MFD2681911.1"/>
    </source>
</evidence>
<reference evidence="2" key="1">
    <citation type="journal article" date="2019" name="Int. J. Syst. Evol. Microbiol.">
        <title>The Global Catalogue of Microorganisms (GCM) 10K type strain sequencing project: providing services to taxonomists for standard genome sequencing and annotation.</title>
        <authorList>
            <consortium name="The Broad Institute Genomics Platform"/>
            <consortium name="The Broad Institute Genome Sequencing Center for Infectious Disease"/>
            <person name="Wu L."/>
            <person name="Ma J."/>
        </authorList>
    </citation>
    <scope>NUCLEOTIDE SEQUENCE [LARGE SCALE GENOMIC DNA]</scope>
    <source>
        <strain evidence="2">KCTC 3913</strain>
    </source>
</reference>
<keyword evidence="1" id="KW-0436">Ligase</keyword>
<keyword evidence="2" id="KW-1185">Reference proteome</keyword>
<dbReference type="SUPFAM" id="SSF55144">
    <property type="entry name" value="LigT-like"/>
    <property type="match status" value="1"/>
</dbReference>
<comment type="caution">
    <text evidence="1">The sequence shown here is derived from an EMBL/GenBank/DDBJ whole genome shotgun (WGS) entry which is preliminary data.</text>
</comment>
<evidence type="ECO:0000313" key="2">
    <source>
        <dbReference type="Proteomes" id="UP001597506"/>
    </source>
</evidence>
<proteinExistence type="predicted"/>
<protein>
    <submittedName>
        <fullName evidence="1">2'-5' RNA ligase family protein</fullName>
    </submittedName>
</protein>